<evidence type="ECO:0000256" key="2">
    <source>
        <dbReference type="ARBA" id="ARBA00023125"/>
    </source>
</evidence>
<sequence length="214" mass="23911">MAQRGRPKCFDPAAALDAAVLLFWERGFEQTSVDEVAAAMNLCTSSLYSSFGDKETLFLAAVNHYLAGRGEVYREAVREGKTAREGFAKLFEVSANELTRTDQPRGCLLWLALPTCSPKYEKLQDEMNRLRASSEAGWLKRLREAVRLKELPKNTDIDLLASYFRTTLSGMSLQARSGATKEQLMKIGQLALAIWPKPSRKPAQKTMTTASKNR</sequence>
<keyword evidence="3" id="KW-0804">Transcription</keyword>
<comment type="caution">
    <text evidence="6">The sequence shown here is derived from an EMBL/GenBank/DDBJ whole genome shotgun (WGS) entry which is preliminary data.</text>
</comment>
<dbReference type="Proteomes" id="UP000290253">
    <property type="component" value="Unassembled WGS sequence"/>
</dbReference>
<reference evidence="6 7" key="1">
    <citation type="journal article" date="2016" name="Int. J. Syst. Evol. Microbiol.">
        <title>Acidipila dinghuensis sp. nov., an acidobacterium isolated from forest soil.</title>
        <authorList>
            <person name="Jiang Y.W."/>
            <person name="Wang J."/>
            <person name="Chen M.H."/>
            <person name="Lv Y.Y."/>
            <person name="Qiu L.H."/>
        </authorList>
    </citation>
    <scope>NUCLEOTIDE SEQUENCE [LARGE SCALE GENOMIC DNA]</scope>
    <source>
        <strain evidence="6 7">DHOF10</strain>
    </source>
</reference>
<dbReference type="InterPro" id="IPR001647">
    <property type="entry name" value="HTH_TetR"/>
</dbReference>
<accession>A0A4Q1S9D5</accession>
<dbReference type="SUPFAM" id="SSF48498">
    <property type="entry name" value="Tetracyclin repressor-like, C-terminal domain"/>
    <property type="match status" value="1"/>
</dbReference>
<feature type="domain" description="HTH tetR-type" evidence="5">
    <location>
        <begin position="9"/>
        <end position="69"/>
    </location>
</feature>
<evidence type="ECO:0000256" key="3">
    <source>
        <dbReference type="ARBA" id="ARBA00023163"/>
    </source>
</evidence>
<dbReference type="EMBL" id="SDMK01000004">
    <property type="protein sequence ID" value="RXS93676.1"/>
    <property type="molecule type" value="Genomic_DNA"/>
</dbReference>
<dbReference type="InterPro" id="IPR036271">
    <property type="entry name" value="Tet_transcr_reg_TetR-rel_C_sf"/>
</dbReference>
<evidence type="ECO:0000259" key="5">
    <source>
        <dbReference type="PROSITE" id="PS50977"/>
    </source>
</evidence>
<dbReference type="OrthoDB" id="9795242at2"/>
<dbReference type="Gene3D" id="1.10.10.60">
    <property type="entry name" value="Homeodomain-like"/>
    <property type="match status" value="1"/>
</dbReference>
<dbReference type="AlphaFoldDB" id="A0A4Q1S9D5"/>
<name>A0A4Q1S9D5_9BACT</name>
<dbReference type="SUPFAM" id="SSF46689">
    <property type="entry name" value="Homeodomain-like"/>
    <property type="match status" value="1"/>
</dbReference>
<feature type="DNA-binding region" description="H-T-H motif" evidence="4">
    <location>
        <begin position="32"/>
        <end position="51"/>
    </location>
</feature>
<keyword evidence="2 4" id="KW-0238">DNA-binding</keyword>
<evidence type="ECO:0000313" key="6">
    <source>
        <dbReference type="EMBL" id="RXS93676.1"/>
    </source>
</evidence>
<protein>
    <submittedName>
        <fullName evidence="6">TetR/AcrR family transcriptional regulator</fullName>
    </submittedName>
</protein>
<dbReference type="PANTHER" id="PTHR47506:SF1">
    <property type="entry name" value="HTH-TYPE TRANSCRIPTIONAL REGULATOR YJDC"/>
    <property type="match status" value="1"/>
</dbReference>
<dbReference type="PROSITE" id="PS50977">
    <property type="entry name" value="HTH_TETR_2"/>
    <property type="match status" value="1"/>
</dbReference>
<evidence type="ECO:0000256" key="1">
    <source>
        <dbReference type="ARBA" id="ARBA00023015"/>
    </source>
</evidence>
<dbReference type="PRINTS" id="PR00455">
    <property type="entry name" value="HTHTETR"/>
</dbReference>
<keyword evidence="1" id="KW-0805">Transcription regulation</keyword>
<gene>
    <name evidence="6" type="ORF">ESZ00_16565</name>
</gene>
<organism evidence="6 7">
    <name type="scientific">Silvibacterium dinghuense</name>
    <dbReference type="NCBI Taxonomy" id="1560006"/>
    <lineage>
        <taxon>Bacteria</taxon>
        <taxon>Pseudomonadati</taxon>
        <taxon>Acidobacteriota</taxon>
        <taxon>Terriglobia</taxon>
        <taxon>Terriglobales</taxon>
        <taxon>Acidobacteriaceae</taxon>
        <taxon>Silvibacterium</taxon>
    </lineage>
</organism>
<evidence type="ECO:0000256" key="4">
    <source>
        <dbReference type="PROSITE-ProRule" id="PRU00335"/>
    </source>
</evidence>
<dbReference type="PANTHER" id="PTHR47506">
    <property type="entry name" value="TRANSCRIPTIONAL REGULATORY PROTEIN"/>
    <property type="match status" value="1"/>
</dbReference>
<keyword evidence="7" id="KW-1185">Reference proteome</keyword>
<dbReference type="GO" id="GO:0003677">
    <property type="term" value="F:DNA binding"/>
    <property type="evidence" value="ECO:0007669"/>
    <property type="project" value="UniProtKB-UniRule"/>
</dbReference>
<dbReference type="RefSeq" id="WP_129209445.1">
    <property type="nucleotide sequence ID" value="NZ_BMGU01000002.1"/>
</dbReference>
<dbReference type="Pfam" id="PF00440">
    <property type="entry name" value="TetR_N"/>
    <property type="match status" value="1"/>
</dbReference>
<proteinExistence type="predicted"/>
<dbReference type="InterPro" id="IPR009057">
    <property type="entry name" value="Homeodomain-like_sf"/>
</dbReference>
<evidence type="ECO:0000313" key="7">
    <source>
        <dbReference type="Proteomes" id="UP000290253"/>
    </source>
</evidence>
<dbReference type="Gene3D" id="1.10.357.10">
    <property type="entry name" value="Tetracycline Repressor, domain 2"/>
    <property type="match status" value="1"/>
</dbReference>